<dbReference type="STRING" id="4846.A0A367IU09"/>
<keyword evidence="2" id="KW-1185">Reference proteome</keyword>
<reference evidence="1 2" key="1">
    <citation type="journal article" date="2018" name="G3 (Bethesda)">
        <title>Phylogenetic and Phylogenomic Definition of Rhizopus Species.</title>
        <authorList>
            <person name="Gryganskyi A.P."/>
            <person name="Golan J."/>
            <person name="Dolatabadi S."/>
            <person name="Mondo S."/>
            <person name="Robb S."/>
            <person name="Idnurm A."/>
            <person name="Muszewska A."/>
            <person name="Steczkiewicz K."/>
            <person name="Masonjones S."/>
            <person name="Liao H.L."/>
            <person name="Gajdeczka M.T."/>
            <person name="Anike F."/>
            <person name="Vuek A."/>
            <person name="Anishchenko I.M."/>
            <person name="Voigt K."/>
            <person name="de Hoog G.S."/>
            <person name="Smith M.E."/>
            <person name="Heitman J."/>
            <person name="Vilgalys R."/>
            <person name="Stajich J.E."/>
        </authorList>
    </citation>
    <scope>NUCLEOTIDE SEQUENCE [LARGE SCALE GENOMIC DNA]</scope>
    <source>
        <strain evidence="1 2">LSU 92-RS-03</strain>
    </source>
</reference>
<evidence type="ECO:0000313" key="2">
    <source>
        <dbReference type="Proteomes" id="UP000253551"/>
    </source>
</evidence>
<protein>
    <submittedName>
        <fullName evidence="1">Uncharacterized protein</fullName>
    </submittedName>
</protein>
<dbReference type="Proteomes" id="UP000253551">
    <property type="component" value="Unassembled WGS sequence"/>
</dbReference>
<dbReference type="OrthoDB" id="2270798at2759"/>
<organism evidence="1 2">
    <name type="scientific">Rhizopus stolonifer</name>
    <name type="common">Rhizopus nigricans</name>
    <dbReference type="NCBI Taxonomy" id="4846"/>
    <lineage>
        <taxon>Eukaryota</taxon>
        <taxon>Fungi</taxon>
        <taxon>Fungi incertae sedis</taxon>
        <taxon>Mucoromycota</taxon>
        <taxon>Mucoromycotina</taxon>
        <taxon>Mucoromycetes</taxon>
        <taxon>Mucorales</taxon>
        <taxon>Mucorineae</taxon>
        <taxon>Rhizopodaceae</taxon>
        <taxon>Rhizopus</taxon>
    </lineage>
</organism>
<proteinExistence type="predicted"/>
<name>A0A367IU09_RHIST</name>
<dbReference type="EMBL" id="PJQM01005635">
    <property type="protein sequence ID" value="RCH81173.1"/>
    <property type="molecule type" value="Genomic_DNA"/>
</dbReference>
<accession>A0A367IU09</accession>
<dbReference type="AlphaFoldDB" id="A0A367IU09"/>
<comment type="caution">
    <text evidence="1">The sequence shown here is derived from an EMBL/GenBank/DDBJ whole genome shotgun (WGS) entry which is preliminary data.</text>
</comment>
<evidence type="ECO:0000313" key="1">
    <source>
        <dbReference type="EMBL" id="RCH81173.1"/>
    </source>
</evidence>
<feature type="non-terminal residue" evidence="1">
    <location>
        <position position="637"/>
    </location>
</feature>
<feature type="non-terminal residue" evidence="1">
    <location>
        <position position="1"/>
    </location>
</feature>
<gene>
    <name evidence="1" type="ORF">CU098_000495</name>
</gene>
<sequence length="637" mass="67533">TKEVTVVETTEVTGVIADTVTEILVADKETVSAIEDVVKEAKYVTVEVVAGDKVTKTIVDTTTVTEDVILGSKDKPFTSSVVVGAVTEAITDDKDVTAVLESIVEANEGVAINIIVGEQDVDTTAKDQIFVIVKKTDVLVEEDKPTVKTIEEISTVTEIFSNNKETKKVVIDDKETATDKVIEVSKPGKSTDGRVTSAITEAITKDKKITDVVESIITDSQSVNTIISQGDNKVETAVDTSDVEKLISKVDTVTSDMVEDKKTDASKVVDSTVLAGIVSGGAVKALRDDKSTDIVTEVEQSKGTIVEVTAGDQKSEAVIGDIGQGKESVSKVDVVVEKTSEVLATEDVTQVEDILVDGSTTETNEKKTEDVVDTTVIMDTVKKVEVVDEKKPTESDENTTAAVITGSVAETILAKDTVSKVGTATKDVTVGVITSDEKDSIVDYETVVDITKHEIIAVGVVTEVVSEAISKDKKTLDAIDTITKKPSSAVEIEVVVNDKTNSVAEGEAPVTSIEVIIKDVVHSTEEVVGTEEAMISEIDTERIVGNVSSVVTEVLVKDKDTLAKIEAAIKESDSVVIEVVAGEKKIGAVVDTTDEKIATGKVDVAVKEVSEVVIDVAEVTTDERKPQDSTTKAIISE</sequence>